<dbReference type="InterPro" id="IPR002772">
    <property type="entry name" value="Glyco_hydro_3_C"/>
</dbReference>
<dbReference type="InterPro" id="IPR013783">
    <property type="entry name" value="Ig-like_fold"/>
</dbReference>
<dbReference type="Gene3D" id="2.60.40.10">
    <property type="entry name" value="Immunoglobulins"/>
    <property type="match status" value="1"/>
</dbReference>
<proteinExistence type="inferred from homology"/>
<dbReference type="PRINTS" id="PR00133">
    <property type="entry name" value="GLHYDRLASE3"/>
</dbReference>
<dbReference type="InterPro" id="IPR017853">
    <property type="entry name" value="GH"/>
</dbReference>
<dbReference type="Gene3D" id="3.20.20.300">
    <property type="entry name" value="Glycoside hydrolase, family 3, N-terminal domain"/>
    <property type="match status" value="1"/>
</dbReference>
<dbReference type="PANTHER" id="PTHR30620:SF16">
    <property type="entry name" value="LYSOSOMAL BETA GLUCOSIDASE"/>
    <property type="match status" value="1"/>
</dbReference>
<dbReference type="Pfam" id="PF00933">
    <property type="entry name" value="Glyco_hydro_3"/>
    <property type="match status" value="1"/>
</dbReference>
<evidence type="ECO:0000259" key="8">
    <source>
        <dbReference type="SMART" id="SM01217"/>
    </source>
</evidence>
<dbReference type="InterPro" id="IPR036881">
    <property type="entry name" value="Glyco_hydro_3_C_sf"/>
</dbReference>
<reference evidence="9 10" key="2">
    <citation type="submission" date="2019-09" db="EMBL/GenBank/DDBJ databases">
        <authorList>
            <person name="Jin C."/>
        </authorList>
    </citation>
    <scope>NUCLEOTIDE SEQUENCE [LARGE SCALE GENOMIC DNA]</scope>
    <source>
        <strain evidence="9 10">AN110305</strain>
    </source>
</reference>
<dbReference type="EC" id="3.2.1.21" evidence="3"/>
<feature type="chain" id="PRO_5038677696" description="beta-glucosidase" evidence="7">
    <location>
        <begin position="34"/>
        <end position="775"/>
    </location>
</feature>
<comment type="catalytic activity">
    <reaction evidence="1">
        <text>Hydrolysis of terminal, non-reducing beta-D-glucosyl residues with release of beta-D-glucose.</text>
        <dbReference type="EC" id="3.2.1.21"/>
    </reaction>
</comment>
<reference evidence="9 10" key="1">
    <citation type="submission" date="2019-09" db="EMBL/GenBank/DDBJ databases">
        <title>Goodfellowia gen. nov., a new genus of the Pseudonocardineae related to Actinoalloteichus, containing Goodfellowia coeruleoviolacea gen. nov., comb. nov. gen. nov., comb. nov.</title>
        <authorList>
            <person name="Labeda D."/>
        </authorList>
    </citation>
    <scope>NUCLEOTIDE SEQUENCE [LARGE SCALE GENOMIC DNA]</scope>
    <source>
        <strain evidence="9 10">AN110305</strain>
    </source>
</reference>
<dbReference type="Pfam" id="PF01915">
    <property type="entry name" value="Glyco_hydro_3_C"/>
    <property type="match status" value="1"/>
</dbReference>
<keyword evidence="5" id="KW-0378">Hydrolase</keyword>
<dbReference type="GO" id="GO:0008422">
    <property type="term" value="F:beta-glucosidase activity"/>
    <property type="evidence" value="ECO:0007669"/>
    <property type="project" value="UniProtKB-EC"/>
</dbReference>
<dbReference type="AlphaFoldDB" id="A0A5B2XR39"/>
<dbReference type="InterPro" id="IPR036962">
    <property type="entry name" value="Glyco_hydro_3_N_sf"/>
</dbReference>
<evidence type="ECO:0000256" key="3">
    <source>
        <dbReference type="ARBA" id="ARBA00012744"/>
    </source>
</evidence>
<dbReference type="EMBL" id="VUOB01000003">
    <property type="protein sequence ID" value="KAA2266117.1"/>
    <property type="molecule type" value="Genomic_DNA"/>
</dbReference>
<feature type="signal peptide" evidence="7">
    <location>
        <begin position="1"/>
        <end position="33"/>
    </location>
</feature>
<dbReference type="PANTHER" id="PTHR30620">
    <property type="entry name" value="PERIPLASMIC BETA-GLUCOSIDASE-RELATED"/>
    <property type="match status" value="1"/>
</dbReference>
<evidence type="ECO:0000256" key="7">
    <source>
        <dbReference type="SAM" id="SignalP"/>
    </source>
</evidence>
<evidence type="ECO:0000256" key="4">
    <source>
        <dbReference type="ARBA" id="ARBA00022729"/>
    </source>
</evidence>
<keyword evidence="10" id="KW-1185">Reference proteome</keyword>
<gene>
    <name evidence="9" type="ORF">F0L68_03085</name>
</gene>
<dbReference type="InterPro" id="IPR051915">
    <property type="entry name" value="Cellulose_Degrad_GH3"/>
</dbReference>
<protein>
    <recommendedName>
        <fullName evidence="3">beta-glucosidase</fullName>
        <ecNumber evidence="3">3.2.1.21</ecNumber>
    </recommendedName>
</protein>
<dbReference type="Pfam" id="PF14310">
    <property type="entry name" value="Fn3-like"/>
    <property type="match status" value="1"/>
</dbReference>
<evidence type="ECO:0000256" key="1">
    <source>
        <dbReference type="ARBA" id="ARBA00000448"/>
    </source>
</evidence>
<organism evidence="9 10">
    <name type="scientific">Solihabitans fulvus</name>
    <dbReference type="NCBI Taxonomy" id="1892852"/>
    <lineage>
        <taxon>Bacteria</taxon>
        <taxon>Bacillati</taxon>
        <taxon>Actinomycetota</taxon>
        <taxon>Actinomycetes</taxon>
        <taxon>Pseudonocardiales</taxon>
        <taxon>Pseudonocardiaceae</taxon>
        <taxon>Solihabitans</taxon>
    </lineage>
</organism>
<evidence type="ECO:0000313" key="10">
    <source>
        <dbReference type="Proteomes" id="UP000323454"/>
    </source>
</evidence>
<dbReference type="OrthoDB" id="9803863at2"/>
<dbReference type="SUPFAM" id="SSF52279">
    <property type="entry name" value="Beta-D-glucan exohydrolase, C-terminal domain"/>
    <property type="match status" value="1"/>
</dbReference>
<name>A0A5B2XR39_9PSEU</name>
<evidence type="ECO:0000256" key="6">
    <source>
        <dbReference type="ARBA" id="ARBA00023295"/>
    </source>
</evidence>
<dbReference type="RefSeq" id="WP_149847855.1">
    <property type="nucleotide sequence ID" value="NZ_VUOB01000003.1"/>
</dbReference>
<dbReference type="SMART" id="SM01217">
    <property type="entry name" value="Fn3_like"/>
    <property type="match status" value="1"/>
</dbReference>
<sequence length="775" mass="81963">MNRIRPSTRRGYRTALCAIAAVALTMTVTQSNGQAQSADDQSAQSNGKALYLDPSAQVDRRVNDLLRRMTLEEKVGQMTQIRVGKLRGDCQWTAGALRDDCMQAVLTDKNVGSILSGGGDFPVPDNTPKAFAEMTNTIQHYALDHSRLHVPIIYGADGVHGHNNVVTATMFPQQIGLGATWDPALLEKLGASTSRAMRATGVFWDFAPVSDVSRDTRWGRYFETYSEDPQLAGSLAAATVRGLQTAPGKDGTASLTATAKHFAGYSQPINGHDRVPAQIPVRELQDTFLPPFQAQFDAGVRTVMINSGAVNGVPVHASKFMLTTELRDRMGFKGVAISDWQDVRALTDTYHLAADYPGAIALAVNAGVDMAMEPSEAGQFTDGLLQDVHKGLVSTKRVDEAVRRILKLKFDLGLFEKPFVDANAANGVVNGADRDLARQSAAESTVLLRNDKNVLPLARSVHKLVVIGDTADAPARQVGGWTVGWQGPPDNQVPSVVTPLQGIREAVPGATVTSAPDAATAVAQAADADAVIVALGEKPGAEGLNDKEDPSLTADQQSLVDAVRATGKPVIVVLLTGRPLVLGSVANANTLLEAWLPGTEGGHAIADVLFGAVNPSGRLPVSWPKTVGDEPMSYDQLPGTNGGPSSNYDPAFPFGHGLSYTTFTTSTPTVTGEVDTDGKVTVRTTVTNTGASAGTNVVPVYVHTPVSRVLVPDKRLVGYARADLKPGEQREVTVTFDVGTLALTSGDVDAVGKREVPRGAYQVVVGDAAVGFTVR</sequence>
<keyword evidence="6" id="KW-0326">Glycosidase</keyword>
<dbReference type="SUPFAM" id="SSF51445">
    <property type="entry name" value="(Trans)glycosidases"/>
    <property type="match status" value="1"/>
</dbReference>
<dbReference type="InterPro" id="IPR026891">
    <property type="entry name" value="Fn3-like"/>
</dbReference>
<dbReference type="GO" id="GO:0009251">
    <property type="term" value="P:glucan catabolic process"/>
    <property type="evidence" value="ECO:0007669"/>
    <property type="project" value="TreeGrafter"/>
</dbReference>
<evidence type="ECO:0000256" key="5">
    <source>
        <dbReference type="ARBA" id="ARBA00022801"/>
    </source>
</evidence>
<feature type="domain" description="Fibronectin type III-like" evidence="8">
    <location>
        <begin position="696"/>
        <end position="769"/>
    </location>
</feature>
<evidence type="ECO:0000313" key="9">
    <source>
        <dbReference type="EMBL" id="KAA2266117.1"/>
    </source>
</evidence>
<evidence type="ECO:0000256" key="2">
    <source>
        <dbReference type="ARBA" id="ARBA00005336"/>
    </source>
</evidence>
<dbReference type="InterPro" id="IPR001764">
    <property type="entry name" value="Glyco_hydro_3_N"/>
</dbReference>
<keyword evidence="4 7" id="KW-0732">Signal</keyword>
<comment type="caution">
    <text evidence="9">The sequence shown here is derived from an EMBL/GenBank/DDBJ whole genome shotgun (WGS) entry which is preliminary data.</text>
</comment>
<dbReference type="Gene3D" id="3.40.50.1700">
    <property type="entry name" value="Glycoside hydrolase family 3 C-terminal domain"/>
    <property type="match status" value="1"/>
</dbReference>
<comment type="similarity">
    <text evidence="2">Belongs to the glycosyl hydrolase 3 family.</text>
</comment>
<accession>A0A5B2XR39</accession>
<dbReference type="Proteomes" id="UP000323454">
    <property type="component" value="Unassembled WGS sequence"/>
</dbReference>